<reference evidence="2" key="2">
    <citation type="submission" date="2023-06" db="EMBL/GenBank/DDBJ databases">
        <authorList>
            <consortium name="Lawrence Berkeley National Laboratory"/>
            <person name="Haridas S."/>
            <person name="Hensen N."/>
            <person name="Bonometti L."/>
            <person name="Westerberg I."/>
            <person name="Brannstrom I.O."/>
            <person name="Guillou S."/>
            <person name="Cros-Aarteil S."/>
            <person name="Calhoun S."/>
            <person name="Kuo A."/>
            <person name="Mondo S."/>
            <person name="Pangilinan J."/>
            <person name="Riley R."/>
            <person name="Labutti K."/>
            <person name="Andreopoulos B."/>
            <person name="Lipzen A."/>
            <person name="Chen C."/>
            <person name="Yanf M."/>
            <person name="Daum C."/>
            <person name="Ng V."/>
            <person name="Clum A."/>
            <person name="Steindorff A."/>
            <person name="Ohm R."/>
            <person name="Martin F."/>
            <person name="Silar P."/>
            <person name="Natvig D."/>
            <person name="Lalanne C."/>
            <person name="Gautier V."/>
            <person name="Ament-Velasquez S.L."/>
            <person name="Kruys A."/>
            <person name="Hutchinson M.I."/>
            <person name="Powell A.J."/>
            <person name="Barry K."/>
            <person name="Miller A.N."/>
            <person name="Grigoriev I.V."/>
            <person name="Debuchy R."/>
            <person name="Gladieux P."/>
            <person name="Thoren M.H."/>
            <person name="Johannesson H."/>
        </authorList>
    </citation>
    <scope>NUCLEOTIDE SEQUENCE</scope>
    <source>
        <strain evidence="2">CBS 955.72</strain>
    </source>
</reference>
<accession>A0AAJ0HDX5</accession>
<evidence type="ECO:0000313" key="3">
    <source>
        <dbReference type="Proteomes" id="UP001275084"/>
    </source>
</evidence>
<evidence type="ECO:0000256" key="1">
    <source>
        <dbReference type="SAM" id="MobiDB-lite"/>
    </source>
</evidence>
<feature type="region of interest" description="Disordered" evidence="1">
    <location>
        <begin position="13"/>
        <end position="33"/>
    </location>
</feature>
<feature type="compositionally biased region" description="Basic and acidic residues" evidence="1">
    <location>
        <begin position="20"/>
        <end position="32"/>
    </location>
</feature>
<protein>
    <submittedName>
        <fullName evidence="2">Uncharacterized protein</fullName>
    </submittedName>
</protein>
<comment type="caution">
    <text evidence="2">The sequence shown here is derived from an EMBL/GenBank/DDBJ whole genome shotgun (WGS) entry which is preliminary data.</text>
</comment>
<name>A0AAJ0HDX5_9PEZI</name>
<dbReference type="Proteomes" id="UP001275084">
    <property type="component" value="Unassembled WGS sequence"/>
</dbReference>
<reference evidence="2" key="1">
    <citation type="journal article" date="2023" name="Mol. Phylogenet. Evol.">
        <title>Genome-scale phylogeny and comparative genomics of the fungal order Sordariales.</title>
        <authorList>
            <person name="Hensen N."/>
            <person name="Bonometti L."/>
            <person name="Westerberg I."/>
            <person name="Brannstrom I.O."/>
            <person name="Guillou S."/>
            <person name="Cros-Aarteil S."/>
            <person name="Calhoun S."/>
            <person name="Haridas S."/>
            <person name="Kuo A."/>
            <person name="Mondo S."/>
            <person name="Pangilinan J."/>
            <person name="Riley R."/>
            <person name="LaButti K."/>
            <person name="Andreopoulos B."/>
            <person name="Lipzen A."/>
            <person name="Chen C."/>
            <person name="Yan M."/>
            <person name="Daum C."/>
            <person name="Ng V."/>
            <person name="Clum A."/>
            <person name="Steindorff A."/>
            <person name="Ohm R.A."/>
            <person name="Martin F."/>
            <person name="Silar P."/>
            <person name="Natvig D.O."/>
            <person name="Lalanne C."/>
            <person name="Gautier V."/>
            <person name="Ament-Velasquez S.L."/>
            <person name="Kruys A."/>
            <person name="Hutchinson M.I."/>
            <person name="Powell A.J."/>
            <person name="Barry K."/>
            <person name="Miller A.N."/>
            <person name="Grigoriev I.V."/>
            <person name="Debuchy R."/>
            <person name="Gladieux P."/>
            <person name="Hiltunen Thoren M."/>
            <person name="Johannesson H."/>
        </authorList>
    </citation>
    <scope>NUCLEOTIDE SEQUENCE</scope>
    <source>
        <strain evidence="2">CBS 955.72</strain>
    </source>
</reference>
<sequence length="234" mass="27045">MPSKTWDYLKRRLRKTASTQKDEPEPEPEPKPTKCYPLDYLFRVELVSDPAKDSRETAEWRAVADFRCHSLLKVMQLGLYWSEANLVPGSSVFGPRVASSLYVQCRPYSRTWELREYFYWPESQCRWAGKIYLEAKSVNILGSLRLQSLTTQNVLVATAWNLKDSRVVFGYADPNCNLDRNEYPDINCLDDTRHPSQGSWWVWPRRQVNTKLDGRKAEATVAGCVDKPENKSSA</sequence>
<evidence type="ECO:0000313" key="2">
    <source>
        <dbReference type="EMBL" id="KAK3348846.1"/>
    </source>
</evidence>
<dbReference type="EMBL" id="JAUIQD010000005">
    <property type="protein sequence ID" value="KAK3348846.1"/>
    <property type="molecule type" value="Genomic_DNA"/>
</dbReference>
<dbReference type="AlphaFoldDB" id="A0AAJ0HDX5"/>
<proteinExistence type="predicted"/>
<keyword evidence="3" id="KW-1185">Reference proteome</keyword>
<organism evidence="2 3">
    <name type="scientific">Lasiosphaeria hispida</name>
    <dbReference type="NCBI Taxonomy" id="260671"/>
    <lineage>
        <taxon>Eukaryota</taxon>
        <taxon>Fungi</taxon>
        <taxon>Dikarya</taxon>
        <taxon>Ascomycota</taxon>
        <taxon>Pezizomycotina</taxon>
        <taxon>Sordariomycetes</taxon>
        <taxon>Sordariomycetidae</taxon>
        <taxon>Sordariales</taxon>
        <taxon>Lasiosphaeriaceae</taxon>
        <taxon>Lasiosphaeria</taxon>
    </lineage>
</organism>
<gene>
    <name evidence="2" type="ORF">B0T25DRAFT_581918</name>
</gene>